<accession>A0A6F8V6L1</accession>
<keyword evidence="3" id="KW-0808">Transferase</keyword>
<dbReference type="AlphaFoldDB" id="A0A6F8V6L1"/>
<dbReference type="RefSeq" id="WP_173059090.1">
    <property type="nucleotide sequence ID" value="NZ_AP022853.1"/>
</dbReference>
<evidence type="ECO:0000313" key="4">
    <source>
        <dbReference type="Proteomes" id="UP000502260"/>
    </source>
</evidence>
<feature type="domain" description="Glycosyl transferase family 1" evidence="1">
    <location>
        <begin position="195"/>
        <end position="360"/>
    </location>
</feature>
<reference evidence="4" key="1">
    <citation type="submission" date="2020-03" db="EMBL/GenBank/DDBJ databases">
        <title>Complete genome sequence of sulfur-oxidizing bacterium skT11.</title>
        <authorList>
            <person name="Kanda M."/>
            <person name="Kojima H."/>
            <person name="Fukui M."/>
        </authorList>
    </citation>
    <scope>NUCLEOTIDE SEQUENCE [LARGE SCALE GENOMIC DNA]</scope>
    <source>
        <strain evidence="4">skT11</strain>
    </source>
</reference>
<proteinExistence type="predicted"/>
<evidence type="ECO:0000313" key="3">
    <source>
        <dbReference type="EMBL" id="BCB25328.1"/>
    </source>
</evidence>
<sequence length="406" mass="45259">MKILMVSDVYFPRVNGVSTSIATYRSELAARGHEVHLIAPDYDGLVTDDESHIQRVPARHLPFDPEDRLLKAGHVLAQRSALKRAEFDLLHIQTPFAAHYLGVKLAKELGIPRVETYHTYFEEYLYHYLPFLPKAGTRYLARSLSRRQCDDLDALVVPSRGMLEVLRGYGIRTHAEIIPTGLPAENFIHGDGAAFRARYGIAPTRPVMLYVGRVAFEKNIGFLLKMTARLKQQLPDVLLLVAGEGPALNPLKREAEQLGLSDNVLFVGYLDRKRELPDCYRAANLFVFSSCTETQGLVLLEAMAQGVPVLALAEMGTCDVLCEGRGAMIAAHELEDFAAKALLLLRRPEEAMHLGKLGKEYAAEWSAGALAEKMLDFYQRTIERHQEVPTRAQICTPSTCLSTGED</sequence>
<evidence type="ECO:0000259" key="2">
    <source>
        <dbReference type="Pfam" id="PF13439"/>
    </source>
</evidence>
<dbReference type="PANTHER" id="PTHR45947:SF3">
    <property type="entry name" value="SULFOQUINOVOSYL TRANSFERASE SQD2"/>
    <property type="match status" value="1"/>
</dbReference>
<dbReference type="Gene3D" id="3.40.50.2000">
    <property type="entry name" value="Glycogen Phosphorylase B"/>
    <property type="match status" value="2"/>
</dbReference>
<dbReference type="PANTHER" id="PTHR45947">
    <property type="entry name" value="SULFOQUINOVOSYL TRANSFERASE SQD2"/>
    <property type="match status" value="1"/>
</dbReference>
<name>A0A6F8V6L1_9PROT</name>
<dbReference type="Pfam" id="PF13439">
    <property type="entry name" value="Glyco_transf_4"/>
    <property type="match status" value="1"/>
</dbReference>
<dbReference type="GO" id="GO:0016757">
    <property type="term" value="F:glycosyltransferase activity"/>
    <property type="evidence" value="ECO:0007669"/>
    <property type="project" value="InterPro"/>
</dbReference>
<dbReference type="SUPFAM" id="SSF53756">
    <property type="entry name" value="UDP-Glycosyltransferase/glycogen phosphorylase"/>
    <property type="match status" value="1"/>
</dbReference>
<dbReference type="InterPro" id="IPR028098">
    <property type="entry name" value="Glyco_trans_4-like_N"/>
</dbReference>
<dbReference type="EMBL" id="AP022853">
    <property type="protein sequence ID" value="BCB25328.1"/>
    <property type="molecule type" value="Genomic_DNA"/>
</dbReference>
<dbReference type="Proteomes" id="UP000502260">
    <property type="component" value="Chromosome"/>
</dbReference>
<feature type="domain" description="Glycosyltransferase subfamily 4-like N-terminal" evidence="2">
    <location>
        <begin position="14"/>
        <end position="183"/>
    </location>
</feature>
<evidence type="ECO:0000259" key="1">
    <source>
        <dbReference type="Pfam" id="PF00534"/>
    </source>
</evidence>
<protein>
    <submittedName>
        <fullName evidence="3">Glycosyl transferase family 1</fullName>
    </submittedName>
</protein>
<organism evidence="3 4">
    <name type="scientific">Sulfurimicrobium lacus</name>
    <dbReference type="NCBI Taxonomy" id="2715678"/>
    <lineage>
        <taxon>Bacteria</taxon>
        <taxon>Pseudomonadati</taxon>
        <taxon>Pseudomonadota</taxon>
        <taxon>Betaproteobacteria</taxon>
        <taxon>Nitrosomonadales</taxon>
        <taxon>Sulfuricellaceae</taxon>
        <taxon>Sulfurimicrobium</taxon>
    </lineage>
</organism>
<gene>
    <name evidence="3" type="ORF">SKTS_02140</name>
</gene>
<dbReference type="InterPro" id="IPR050194">
    <property type="entry name" value="Glycosyltransferase_grp1"/>
</dbReference>
<dbReference type="KEGG" id="slac:SKTS_02140"/>
<dbReference type="Pfam" id="PF00534">
    <property type="entry name" value="Glycos_transf_1"/>
    <property type="match status" value="1"/>
</dbReference>
<dbReference type="InterPro" id="IPR001296">
    <property type="entry name" value="Glyco_trans_1"/>
</dbReference>
<keyword evidence="4" id="KW-1185">Reference proteome</keyword>